<feature type="compositionally biased region" description="Low complexity" evidence="2">
    <location>
        <begin position="550"/>
        <end position="572"/>
    </location>
</feature>
<proteinExistence type="predicted"/>
<keyword evidence="3" id="KW-0812">Transmembrane</keyword>
<keyword evidence="3" id="KW-0472">Membrane</keyword>
<comment type="caution">
    <text evidence="4">The sequence shown here is derived from an EMBL/GenBank/DDBJ whole genome shotgun (WGS) entry which is preliminary data.</text>
</comment>
<dbReference type="AlphaFoldDB" id="A0A7W5H8S6"/>
<accession>A0A7W5H8S6</accession>
<keyword evidence="1" id="KW-0175">Coiled coil</keyword>
<feature type="region of interest" description="Disordered" evidence="2">
    <location>
        <begin position="460"/>
        <end position="615"/>
    </location>
</feature>
<feature type="compositionally biased region" description="Polar residues" evidence="2">
    <location>
        <begin position="397"/>
        <end position="409"/>
    </location>
</feature>
<feature type="compositionally biased region" description="Gly residues" evidence="2">
    <location>
        <begin position="341"/>
        <end position="350"/>
    </location>
</feature>
<feature type="transmembrane region" description="Helical" evidence="3">
    <location>
        <begin position="12"/>
        <end position="34"/>
    </location>
</feature>
<dbReference type="EMBL" id="JACHXU010000027">
    <property type="protein sequence ID" value="MBB3209783.1"/>
    <property type="molecule type" value="Genomic_DNA"/>
</dbReference>
<feature type="compositionally biased region" description="Low complexity" evidence="2">
    <location>
        <begin position="381"/>
        <end position="396"/>
    </location>
</feature>
<reference evidence="4 5" key="1">
    <citation type="submission" date="2020-08" db="EMBL/GenBank/DDBJ databases">
        <title>Genomic Encyclopedia of Type Strains, Phase III (KMG-III): the genomes of soil and plant-associated and newly described type strains.</title>
        <authorList>
            <person name="Whitman W."/>
        </authorList>
    </citation>
    <scope>NUCLEOTIDE SEQUENCE [LARGE SCALE GENOMIC DNA]</scope>
    <source>
        <strain evidence="4 5">CECT 8075</strain>
    </source>
</reference>
<feature type="compositionally biased region" description="Low complexity" evidence="2">
    <location>
        <begin position="581"/>
        <end position="595"/>
    </location>
</feature>
<evidence type="ECO:0000313" key="5">
    <source>
        <dbReference type="Proteomes" id="UP000536179"/>
    </source>
</evidence>
<keyword evidence="3" id="KW-1133">Transmembrane helix</keyword>
<feature type="compositionally biased region" description="Low complexity" evidence="2">
    <location>
        <begin position="467"/>
        <end position="478"/>
    </location>
</feature>
<sequence length="730" mass="77407">MSRRRAGISPSLFPFLAVLICTLGTLILLLALVAQQANDAAVAQVEQEKQEKLAAAAVEAEIPVASAKLTPPVSTADEEDATTTMSASVAERLIEQEQFRVSQLVSFRDEQTAELERKRDEITQIESHMRKIQAELAELNAEVDTAMAEGESPIENIRTDEKTLVLMREEAAKLRAEIEELESSERGKKPRVVIVPHRGPNGTQRRPVYVLCTADGLQILPEGARITKAQALAATETDNPRSNPLGAALGIARMHAMQQYGDQLPPYPLLIVRPDGIYMYRVANALMKDWDDQYGYELVPGEVDLAFPGGDNVLRKNMELAIHEAAARNYHFASGIGGGGRGNGSGGSGFGSSSVSDRYNGRTEQPAGGSYASGQSGMGQPGMSQSDSGQSSAGQPYSGQPQNAGQYASATPPRAGASGRSQSRQPARSLPTLSARDLDRQAQSNGFSMARDQQFNSMTNVFAEPPGSRSGSYGAAGSVTSQSEALNDFLQGKKPPGLEDAAESGGTPGGSGSESQGDNSPSSSAAGQSSVAAGGSSTGSSSQAPPPGAQPGQAGQSAMSQSSSQSPHQMSPVAMKLSDPGQSGAANSAQSGSASEPNQDASQSPQSPQVAQKMVRREGKDWALPDAMRGIGGTEFVRPISLRCHHDRFELVEQGQVVQTFRFEQQDVYRPTLQLATAIRDRVMGWGATMQGGYWKPQLEVSVGPHAEQRFHELEILMQGSGVDVVRRTP</sequence>
<keyword evidence="5" id="KW-1185">Reference proteome</keyword>
<feature type="region of interest" description="Disordered" evidence="2">
    <location>
        <begin position="341"/>
        <end position="438"/>
    </location>
</feature>
<gene>
    <name evidence="4" type="ORF">FHS27_005623</name>
</gene>
<evidence type="ECO:0000256" key="1">
    <source>
        <dbReference type="SAM" id="Coils"/>
    </source>
</evidence>
<feature type="coiled-coil region" evidence="1">
    <location>
        <begin position="108"/>
        <end position="184"/>
    </location>
</feature>
<evidence type="ECO:0000256" key="3">
    <source>
        <dbReference type="SAM" id="Phobius"/>
    </source>
</evidence>
<evidence type="ECO:0000256" key="2">
    <source>
        <dbReference type="SAM" id="MobiDB-lite"/>
    </source>
</evidence>
<dbReference type="RefSeq" id="WP_184308669.1">
    <property type="nucleotide sequence ID" value="NZ_JACHXU010000027.1"/>
</dbReference>
<organism evidence="4 5">
    <name type="scientific">Aporhodopirellula rubra</name>
    <dbReference type="NCBI Taxonomy" id="980271"/>
    <lineage>
        <taxon>Bacteria</taxon>
        <taxon>Pseudomonadati</taxon>
        <taxon>Planctomycetota</taxon>
        <taxon>Planctomycetia</taxon>
        <taxon>Pirellulales</taxon>
        <taxon>Pirellulaceae</taxon>
        <taxon>Aporhodopirellula</taxon>
    </lineage>
</organism>
<protein>
    <submittedName>
        <fullName evidence="4">Uncharacterized protein</fullName>
    </submittedName>
</protein>
<dbReference type="Proteomes" id="UP000536179">
    <property type="component" value="Unassembled WGS sequence"/>
</dbReference>
<evidence type="ECO:0000313" key="4">
    <source>
        <dbReference type="EMBL" id="MBB3209783.1"/>
    </source>
</evidence>
<feature type="compositionally biased region" description="Low complexity" evidence="2">
    <location>
        <begin position="513"/>
        <end position="543"/>
    </location>
</feature>
<name>A0A7W5H8S6_9BACT</name>